<name>A0A1A8M9L5_9TELE</name>
<evidence type="ECO:0000256" key="1">
    <source>
        <dbReference type="SAM" id="MobiDB-lite"/>
    </source>
</evidence>
<organism evidence="2">
    <name type="scientific">Nothobranchius pienaari</name>
    <dbReference type="NCBI Taxonomy" id="704102"/>
    <lineage>
        <taxon>Eukaryota</taxon>
        <taxon>Metazoa</taxon>
        <taxon>Chordata</taxon>
        <taxon>Craniata</taxon>
        <taxon>Vertebrata</taxon>
        <taxon>Euteleostomi</taxon>
        <taxon>Actinopterygii</taxon>
        <taxon>Neopterygii</taxon>
        <taxon>Teleostei</taxon>
        <taxon>Neoteleostei</taxon>
        <taxon>Acanthomorphata</taxon>
        <taxon>Ovalentaria</taxon>
        <taxon>Atherinomorphae</taxon>
        <taxon>Cyprinodontiformes</taxon>
        <taxon>Nothobranchiidae</taxon>
        <taxon>Nothobranchius</taxon>
    </lineage>
</organism>
<protein>
    <submittedName>
        <fullName evidence="2">Uncharacterized protein</fullName>
    </submittedName>
</protein>
<accession>A0A1A8M9L5</accession>
<feature type="non-terminal residue" evidence="2">
    <location>
        <position position="35"/>
    </location>
</feature>
<dbReference type="EMBL" id="HAEF01012349">
    <property type="protein sequence ID" value="SBR53508.1"/>
    <property type="molecule type" value="Transcribed_RNA"/>
</dbReference>
<reference evidence="2" key="2">
    <citation type="submission" date="2016-06" db="EMBL/GenBank/DDBJ databases">
        <title>The genome of a short-lived fish provides insights into sex chromosome evolution and the genetic control of aging.</title>
        <authorList>
            <person name="Reichwald K."/>
            <person name="Felder M."/>
            <person name="Petzold A."/>
            <person name="Koch P."/>
            <person name="Groth M."/>
            <person name="Platzer M."/>
        </authorList>
    </citation>
    <scope>NUCLEOTIDE SEQUENCE</scope>
    <source>
        <tissue evidence="2">Brain</tissue>
    </source>
</reference>
<gene>
    <name evidence="2" type="primary">Nfu_g_1_007330</name>
</gene>
<reference evidence="2" key="1">
    <citation type="submission" date="2016-05" db="EMBL/GenBank/DDBJ databases">
        <authorList>
            <person name="Lavstsen T."/>
            <person name="Jespersen J.S."/>
        </authorList>
    </citation>
    <scope>NUCLEOTIDE SEQUENCE</scope>
    <source>
        <tissue evidence="2">Brain</tissue>
    </source>
</reference>
<sequence length="35" mass="3564">GPLVDPGHVGESASPNWPRNALASGVLPEKLVEVA</sequence>
<feature type="non-terminal residue" evidence="2">
    <location>
        <position position="1"/>
    </location>
</feature>
<evidence type="ECO:0000313" key="2">
    <source>
        <dbReference type="EMBL" id="SBR53508.1"/>
    </source>
</evidence>
<proteinExistence type="predicted"/>
<dbReference type="AlphaFoldDB" id="A0A1A8M9L5"/>
<feature type="region of interest" description="Disordered" evidence="1">
    <location>
        <begin position="1"/>
        <end position="21"/>
    </location>
</feature>